<accession>A0A194VIL0</accession>
<dbReference type="GO" id="GO:0019867">
    <property type="term" value="C:outer membrane"/>
    <property type="evidence" value="ECO:0007669"/>
    <property type="project" value="InterPro"/>
</dbReference>
<feature type="region of interest" description="Disordered" evidence="1">
    <location>
        <begin position="1"/>
        <end position="66"/>
    </location>
</feature>
<gene>
    <name evidence="3" type="ORF">VM1G_10763</name>
</gene>
<organism evidence="3 4">
    <name type="scientific">Cytospora mali</name>
    <name type="common">Apple Valsa canker fungus</name>
    <name type="synonym">Valsa mali</name>
    <dbReference type="NCBI Taxonomy" id="578113"/>
    <lineage>
        <taxon>Eukaryota</taxon>
        <taxon>Fungi</taxon>
        <taxon>Dikarya</taxon>
        <taxon>Ascomycota</taxon>
        <taxon>Pezizomycotina</taxon>
        <taxon>Sordariomycetes</taxon>
        <taxon>Sordariomycetidae</taxon>
        <taxon>Diaporthales</taxon>
        <taxon>Cytosporaceae</taxon>
        <taxon>Cytospora</taxon>
    </lineage>
</organism>
<dbReference type="InterPro" id="IPR018392">
    <property type="entry name" value="LysM"/>
</dbReference>
<dbReference type="PANTHER" id="PTHR37014">
    <property type="entry name" value="EXPRESSION LETHALITY PROTEIN HEL10, PUTATIVE (AFU_ORTHOLOGUE AFUA_1G06580)-RELATED"/>
    <property type="match status" value="1"/>
</dbReference>
<feature type="domain" description="LysM" evidence="2">
    <location>
        <begin position="158"/>
        <end position="203"/>
    </location>
</feature>
<dbReference type="PROSITE" id="PS51782">
    <property type="entry name" value="LYSM"/>
    <property type="match status" value="1"/>
</dbReference>
<dbReference type="SMART" id="SM00257">
    <property type="entry name" value="LysM"/>
    <property type="match status" value="1"/>
</dbReference>
<evidence type="ECO:0000256" key="1">
    <source>
        <dbReference type="SAM" id="MobiDB-lite"/>
    </source>
</evidence>
<dbReference type="OrthoDB" id="2107166at2759"/>
<keyword evidence="4" id="KW-1185">Reference proteome</keyword>
<proteinExistence type="predicted"/>
<dbReference type="InterPro" id="IPR036779">
    <property type="entry name" value="LysM_dom_sf"/>
</dbReference>
<dbReference type="Gene3D" id="3.10.350.10">
    <property type="entry name" value="LysM domain"/>
    <property type="match status" value="1"/>
</dbReference>
<name>A0A194VIL0_CYTMA</name>
<dbReference type="PANTHER" id="PTHR37014:SF1">
    <property type="entry name" value="EXPRESSION LETHALITY PROTEIN HEL10, PUTATIVE (AFU_ORTHOLOGUE AFUA_1G06580)-RELATED"/>
    <property type="match status" value="1"/>
</dbReference>
<dbReference type="SMR" id="A0A194VIL0"/>
<dbReference type="Pfam" id="PF01476">
    <property type="entry name" value="LysM"/>
    <property type="match status" value="1"/>
</dbReference>
<sequence>MSAQDYYDGERPHERHHDAPPYRGEYEPPERRDGDRPDFYNHEGRREGSHERQQHNNEAHHDRGIMGTLAGGAAGAFGGHALGGKAGHGTAGTIIGALAGAFAGHETEEKVDEWKEERKEKKEEHKWEEEQRRHHEQEAEHRRHEEPRHHEQPRGESIQVTVQQGDTLRGIAARFEGVSFEEIARHNNIQNPDMIYPGQVLNVPVRHHGGGW</sequence>
<dbReference type="AlphaFoldDB" id="A0A194VIL0"/>
<feature type="compositionally biased region" description="Basic and acidic residues" evidence="1">
    <location>
        <begin position="122"/>
        <end position="154"/>
    </location>
</feature>
<evidence type="ECO:0000313" key="4">
    <source>
        <dbReference type="Proteomes" id="UP000078559"/>
    </source>
</evidence>
<reference evidence="3" key="1">
    <citation type="submission" date="2014-12" db="EMBL/GenBank/DDBJ databases">
        <title>Genome Sequence of Valsa Canker Pathogens Uncovers a Specific Adaption of Colonization on Woody Bark.</title>
        <authorList>
            <person name="Yin Z."/>
            <person name="Liu H."/>
            <person name="Gao X."/>
            <person name="Li Z."/>
            <person name="Song N."/>
            <person name="Ke X."/>
            <person name="Dai Q."/>
            <person name="Wu Y."/>
            <person name="Sun Y."/>
            <person name="Xu J.-R."/>
            <person name="Kang Z.K."/>
            <person name="Wang L."/>
            <person name="Huang L."/>
        </authorList>
    </citation>
    <scope>NUCLEOTIDE SEQUENCE [LARGE SCALE GENOMIC DNA]</scope>
    <source>
        <strain evidence="3">03-8</strain>
    </source>
</reference>
<dbReference type="EMBL" id="KN796116">
    <property type="protein sequence ID" value="KUI63979.1"/>
    <property type="molecule type" value="Genomic_DNA"/>
</dbReference>
<feature type="region of interest" description="Disordered" evidence="1">
    <location>
        <begin position="122"/>
        <end position="158"/>
    </location>
</feature>
<evidence type="ECO:0000259" key="2">
    <source>
        <dbReference type="PROSITE" id="PS51782"/>
    </source>
</evidence>
<dbReference type="CDD" id="cd00118">
    <property type="entry name" value="LysM"/>
    <property type="match status" value="1"/>
</dbReference>
<dbReference type="SUPFAM" id="SSF54106">
    <property type="entry name" value="LysM domain"/>
    <property type="match status" value="1"/>
</dbReference>
<dbReference type="Pfam" id="PF05433">
    <property type="entry name" value="Rick_17kDa_Anti"/>
    <property type="match status" value="1"/>
</dbReference>
<protein>
    <submittedName>
        <fullName evidence="3">LysM and putative peptidoglycan-binding domain-containing protein 2</fullName>
    </submittedName>
</protein>
<feature type="compositionally biased region" description="Basic and acidic residues" evidence="1">
    <location>
        <begin position="8"/>
        <end position="64"/>
    </location>
</feature>
<dbReference type="Proteomes" id="UP000078559">
    <property type="component" value="Unassembled WGS sequence"/>
</dbReference>
<evidence type="ECO:0000313" key="3">
    <source>
        <dbReference type="EMBL" id="KUI63979.1"/>
    </source>
</evidence>
<dbReference type="InterPro" id="IPR008816">
    <property type="entry name" value="Gly_zipper_2TM_dom"/>
</dbReference>